<dbReference type="SUPFAM" id="SSF53822">
    <property type="entry name" value="Periplasmic binding protein-like I"/>
    <property type="match status" value="1"/>
</dbReference>
<evidence type="ECO:0000256" key="2">
    <source>
        <dbReference type="ARBA" id="ARBA00008610"/>
    </source>
</evidence>
<feature type="domain" description="ABC transporter substrate-binding protein PnrA-like" evidence="8">
    <location>
        <begin position="54"/>
        <end position="362"/>
    </location>
</feature>
<gene>
    <name evidence="9" type="ORF">GCM10025863_03330</name>
</gene>
<evidence type="ECO:0000256" key="6">
    <source>
        <dbReference type="ARBA" id="ARBA00023288"/>
    </source>
</evidence>
<keyword evidence="10" id="KW-1185">Reference proteome</keyword>
<accession>A0ABM8FPY3</accession>
<evidence type="ECO:0000256" key="5">
    <source>
        <dbReference type="ARBA" id="ARBA00023136"/>
    </source>
</evidence>
<evidence type="ECO:0000256" key="4">
    <source>
        <dbReference type="ARBA" id="ARBA00022729"/>
    </source>
</evidence>
<evidence type="ECO:0000259" key="8">
    <source>
        <dbReference type="Pfam" id="PF02608"/>
    </source>
</evidence>
<dbReference type="PANTHER" id="PTHR34296">
    <property type="entry name" value="TRANSCRIPTIONAL ACTIVATOR PROTEIN MED"/>
    <property type="match status" value="1"/>
</dbReference>
<dbReference type="PANTHER" id="PTHR34296:SF2">
    <property type="entry name" value="ABC TRANSPORTER GUANOSINE-BINDING PROTEIN NUPN"/>
    <property type="match status" value="1"/>
</dbReference>
<evidence type="ECO:0000256" key="1">
    <source>
        <dbReference type="ARBA" id="ARBA00004193"/>
    </source>
</evidence>
<proteinExistence type="inferred from homology"/>
<evidence type="ECO:0000256" key="3">
    <source>
        <dbReference type="ARBA" id="ARBA00022475"/>
    </source>
</evidence>
<dbReference type="InterPro" id="IPR050957">
    <property type="entry name" value="BMP_lipoprotein"/>
</dbReference>
<feature type="chain" id="PRO_5045389936" evidence="7">
    <location>
        <begin position="29"/>
        <end position="367"/>
    </location>
</feature>
<evidence type="ECO:0000313" key="10">
    <source>
        <dbReference type="Proteomes" id="UP001321543"/>
    </source>
</evidence>
<sequence length="367" mass="38170">MGRQTVPVSTTKKILGATLAAGVILALAGCGQAPTTEKPGSDGGDKPAASDFQTCIVSDMGGFDDKSFNQLSFEGAEKAADEIGVKLKDAQSNAETEYAPNVTNMVDEGCNAIVTVGFALSAATVDAANANPDTDFILIDDAGGDAKPDNLKPLLYNTAEAAFLAGYLSAGYSQTGKVGTFGGMEFPTVTIFMDGFKQGVDYFNQENGESVAVVGWDGKTGSFTGGFEANQDAKTVATNIIDQGVDVLFPVGGPIYQSGLQAIKDSGKDIALIGADADLFNTDPTTADFVLTSVMKEMDVSTYEAVMAAANGEFSGDPYIGTLENEGVGIAPLHNFESKVDADLMAQVDQIKQDIIDGKITVKSYLD</sequence>
<dbReference type="Gene3D" id="3.40.50.2300">
    <property type="match status" value="2"/>
</dbReference>
<reference evidence="10" key="1">
    <citation type="journal article" date="2019" name="Int. J. Syst. Evol. Microbiol.">
        <title>The Global Catalogue of Microorganisms (GCM) 10K type strain sequencing project: providing services to taxonomists for standard genome sequencing and annotation.</title>
        <authorList>
            <consortium name="The Broad Institute Genomics Platform"/>
            <consortium name="The Broad Institute Genome Sequencing Center for Infectious Disease"/>
            <person name="Wu L."/>
            <person name="Ma J."/>
        </authorList>
    </citation>
    <scope>NUCLEOTIDE SEQUENCE [LARGE SCALE GENOMIC DNA]</scope>
    <source>
        <strain evidence="10">NBRC 106310</strain>
    </source>
</reference>
<dbReference type="CDD" id="cd06354">
    <property type="entry name" value="PBP1_PrnA-like"/>
    <property type="match status" value="1"/>
</dbReference>
<dbReference type="EMBL" id="AP027728">
    <property type="protein sequence ID" value="BDZ37719.1"/>
    <property type="molecule type" value="Genomic_DNA"/>
</dbReference>
<protein>
    <submittedName>
        <fullName evidence="9">BMP family ABC transporter substrate-binding protein</fullName>
    </submittedName>
</protein>
<dbReference type="InterPro" id="IPR003760">
    <property type="entry name" value="PnrA-like"/>
</dbReference>
<name>A0ABM8FPY3_9MICO</name>
<feature type="signal peptide" evidence="7">
    <location>
        <begin position="1"/>
        <end position="28"/>
    </location>
</feature>
<dbReference type="Proteomes" id="UP001321543">
    <property type="component" value="Chromosome"/>
</dbReference>
<comment type="subcellular location">
    <subcellularLocation>
        <location evidence="1">Cell membrane</location>
        <topology evidence="1">Lipid-anchor</topology>
    </subcellularLocation>
</comment>
<keyword evidence="6" id="KW-0449">Lipoprotein</keyword>
<keyword evidence="4 7" id="KW-0732">Signal</keyword>
<dbReference type="PROSITE" id="PS51257">
    <property type="entry name" value="PROKAR_LIPOPROTEIN"/>
    <property type="match status" value="1"/>
</dbReference>
<evidence type="ECO:0000313" key="9">
    <source>
        <dbReference type="EMBL" id="BDZ37719.1"/>
    </source>
</evidence>
<keyword evidence="3" id="KW-1003">Cell membrane</keyword>
<dbReference type="InterPro" id="IPR028082">
    <property type="entry name" value="Peripla_BP_I"/>
</dbReference>
<keyword evidence="5" id="KW-0472">Membrane</keyword>
<comment type="similarity">
    <text evidence="2">Belongs to the BMP lipoprotein family.</text>
</comment>
<organism evidence="9 10">
    <name type="scientific">Microbacterium suwonense</name>
    <dbReference type="NCBI Taxonomy" id="683047"/>
    <lineage>
        <taxon>Bacteria</taxon>
        <taxon>Bacillati</taxon>
        <taxon>Actinomycetota</taxon>
        <taxon>Actinomycetes</taxon>
        <taxon>Micrococcales</taxon>
        <taxon>Microbacteriaceae</taxon>
        <taxon>Microbacterium</taxon>
    </lineage>
</organism>
<dbReference type="Pfam" id="PF02608">
    <property type="entry name" value="Bmp"/>
    <property type="match status" value="1"/>
</dbReference>
<evidence type="ECO:0000256" key="7">
    <source>
        <dbReference type="SAM" id="SignalP"/>
    </source>
</evidence>